<accession>C4GH47</accession>
<comment type="caution">
    <text evidence="1">The sequence shown here is derived from an EMBL/GenBank/DDBJ whole genome shotgun (WGS) entry which is preliminary data.</text>
</comment>
<protein>
    <submittedName>
        <fullName evidence="1">Uncharacterized protein</fullName>
    </submittedName>
</protein>
<reference evidence="1" key="1">
    <citation type="submission" date="2009-04" db="EMBL/GenBank/DDBJ databases">
        <authorList>
            <person name="Weinstock G."/>
            <person name="Sodergren E."/>
            <person name="Clifton S."/>
            <person name="Fulton L."/>
            <person name="Fulton B."/>
            <person name="Courtney L."/>
            <person name="Fronick C."/>
            <person name="Harrison M."/>
            <person name="Strong C."/>
            <person name="Farmer C."/>
            <person name="Delahaunty K."/>
            <person name="Markovic C."/>
            <person name="Hall O."/>
            <person name="Minx P."/>
            <person name="Tomlinson C."/>
            <person name="Mitreva M."/>
            <person name="Nelson J."/>
            <person name="Hou S."/>
            <person name="Wollam A."/>
            <person name="Pepin K.H."/>
            <person name="Johnson M."/>
            <person name="Bhonagiri V."/>
            <person name="Nash W.E."/>
            <person name="Warren W."/>
            <person name="Chinwalla A."/>
            <person name="Mardis E.R."/>
            <person name="Wilson R.K."/>
        </authorList>
    </citation>
    <scope>NUCLEOTIDE SEQUENCE [LARGE SCALE GENOMIC DNA]</scope>
    <source>
        <strain evidence="1">ATCC 51147</strain>
    </source>
</reference>
<organism evidence="1 2">
    <name type="scientific">Kingella oralis ATCC 51147</name>
    <dbReference type="NCBI Taxonomy" id="629741"/>
    <lineage>
        <taxon>Bacteria</taxon>
        <taxon>Pseudomonadati</taxon>
        <taxon>Pseudomonadota</taxon>
        <taxon>Betaproteobacteria</taxon>
        <taxon>Neisseriales</taxon>
        <taxon>Neisseriaceae</taxon>
        <taxon>Kingella</taxon>
    </lineage>
</organism>
<keyword evidence="2" id="KW-1185">Reference proteome</keyword>
<evidence type="ECO:0000313" key="2">
    <source>
        <dbReference type="Proteomes" id="UP000003009"/>
    </source>
</evidence>
<gene>
    <name evidence="1" type="ORF">GCWU000324_00178</name>
</gene>
<name>C4GH47_9NEIS</name>
<proteinExistence type="predicted"/>
<dbReference type="HOGENOM" id="CLU_2682901_0_0_4"/>
<dbReference type="Proteomes" id="UP000003009">
    <property type="component" value="Unassembled WGS sequence"/>
</dbReference>
<dbReference type="AlphaFoldDB" id="C4GH47"/>
<dbReference type="GeneID" id="84907363"/>
<dbReference type="RefSeq" id="WP_003793392.1">
    <property type="nucleotide sequence ID" value="NZ_GG665871.1"/>
</dbReference>
<dbReference type="EMBL" id="ACJW02000002">
    <property type="protein sequence ID" value="EEP68286.1"/>
    <property type="molecule type" value="Genomic_DNA"/>
</dbReference>
<sequence length="74" mass="8399">MGCPVGVRQPENGLGEDEAWMITPYPFSGCLVWLGSLKPLQNLQPMESWRLADIFSINKIMLNHIWRRAVAAPF</sequence>
<evidence type="ECO:0000313" key="1">
    <source>
        <dbReference type="EMBL" id="EEP68286.1"/>
    </source>
</evidence>